<reference evidence="1 2" key="1">
    <citation type="submission" date="2019-08" db="EMBL/GenBank/DDBJ databases">
        <title>Paraburkholderia simonii sp. nov. and P. youngii sp. nov. Brazilian and Mexican Mimosa-associated rhizobia.</title>
        <authorList>
            <person name="Mavima L."/>
            <person name="Beukes C.W."/>
            <person name="Palmer M."/>
            <person name="De Meyer S.E."/>
            <person name="James E.K."/>
            <person name="Maluk M."/>
            <person name="Avontuur J.R."/>
            <person name="Chan W.Y."/>
            <person name="Venter S.N."/>
            <person name="Steenkamp E.T."/>
        </authorList>
    </citation>
    <scope>NUCLEOTIDE SEQUENCE [LARGE SCALE GENOMIC DNA]</scope>
    <source>
        <strain evidence="1 2">JPY454</strain>
    </source>
</reference>
<gene>
    <name evidence="1" type="ORF">FSB64_42490</name>
</gene>
<name>A0ABX2P0U2_9BURK</name>
<evidence type="ECO:0000313" key="2">
    <source>
        <dbReference type="Proteomes" id="UP000821598"/>
    </source>
</evidence>
<keyword evidence="2" id="KW-1185">Reference proteome</keyword>
<feature type="non-terminal residue" evidence="1">
    <location>
        <position position="33"/>
    </location>
</feature>
<sequence length="33" mass="3519">MSDSNPSFLGRISLAVGTFFRILGDGEFAADVQ</sequence>
<protein>
    <submittedName>
        <fullName evidence="1">DUF2760 domain-containing protein</fullName>
    </submittedName>
</protein>
<organism evidence="1 2">
    <name type="scientific">Paraburkholderia youngii</name>
    <dbReference type="NCBI Taxonomy" id="2782701"/>
    <lineage>
        <taxon>Bacteria</taxon>
        <taxon>Pseudomonadati</taxon>
        <taxon>Pseudomonadota</taxon>
        <taxon>Betaproteobacteria</taxon>
        <taxon>Burkholderiales</taxon>
        <taxon>Burkholderiaceae</taxon>
        <taxon>Paraburkholderia</taxon>
    </lineage>
</organism>
<comment type="caution">
    <text evidence="1">The sequence shown here is derived from an EMBL/GenBank/DDBJ whole genome shotgun (WGS) entry which is preliminary data.</text>
</comment>
<evidence type="ECO:0000313" key="1">
    <source>
        <dbReference type="EMBL" id="NVI10022.1"/>
    </source>
</evidence>
<proteinExistence type="predicted"/>
<dbReference type="Proteomes" id="UP000821598">
    <property type="component" value="Unassembled WGS sequence"/>
</dbReference>
<dbReference type="EMBL" id="VOMC01000292">
    <property type="protein sequence ID" value="NVI10022.1"/>
    <property type="molecule type" value="Genomic_DNA"/>
</dbReference>
<accession>A0ABX2P0U2</accession>